<evidence type="ECO:0000256" key="6">
    <source>
        <dbReference type="SAM" id="MobiDB-lite"/>
    </source>
</evidence>
<evidence type="ECO:0000259" key="7">
    <source>
        <dbReference type="PROSITE" id="PS50863"/>
    </source>
</evidence>
<dbReference type="CDD" id="cd10017">
    <property type="entry name" value="B3_DNA"/>
    <property type="match status" value="2"/>
</dbReference>
<feature type="region of interest" description="Disordered" evidence="6">
    <location>
        <begin position="54"/>
        <end position="78"/>
    </location>
</feature>
<keyword evidence="5" id="KW-0539">Nucleus</keyword>
<feature type="domain" description="TF-B3" evidence="7">
    <location>
        <begin position="405"/>
        <end position="465"/>
    </location>
</feature>
<dbReference type="SUPFAM" id="SSF101936">
    <property type="entry name" value="DNA-binding pseudobarrel domain"/>
    <property type="match status" value="2"/>
</dbReference>
<evidence type="ECO:0000256" key="3">
    <source>
        <dbReference type="ARBA" id="ARBA00023125"/>
    </source>
</evidence>
<evidence type="ECO:0000256" key="5">
    <source>
        <dbReference type="ARBA" id="ARBA00023242"/>
    </source>
</evidence>
<dbReference type="PANTHER" id="PTHR31920">
    <property type="entry name" value="B3 DOMAIN-CONTAINING"/>
    <property type="match status" value="1"/>
</dbReference>
<organism evidence="8 9">
    <name type="scientific">Salvia divinorum</name>
    <name type="common">Maria pastora</name>
    <name type="synonym">Diviner's sage</name>
    <dbReference type="NCBI Taxonomy" id="28513"/>
    <lineage>
        <taxon>Eukaryota</taxon>
        <taxon>Viridiplantae</taxon>
        <taxon>Streptophyta</taxon>
        <taxon>Embryophyta</taxon>
        <taxon>Tracheophyta</taxon>
        <taxon>Spermatophyta</taxon>
        <taxon>Magnoliopsida</taxon>
        <taxon>eudicotyledons</taxon>
        <taxon>Gunneridae</taxon>
        <taxon>Pentapetalae</taxon>
        <taxon>asterids</taxon>
        <taxon>lamiids</taxon>
        <taxon>Lamiales</taxon>
        <taxon>Lamiaceae</taxon>
        <taxon>Nepetoideae</taxon>
        <taxon>Mentheae</taxon>
        <taxon>Salviinae</taxon>
        <taxon>Salvia</taxon>
        <taxon>Salvia subgen. Calosphace</taxon>
    </lineage>
</organism>
<dbReference type="Proteomes" id="UP001567538">
    <property type="component" value="Unassembled WGS sequence"/>
</dbReference>
<keyword evidence="9" id="KW-1185">Reference proteome</keyword>
<evidence type="ECO:0000313" key="9">
    <source>
        <dbReference type="Proteomes" id="UP001567538"/>
    </source>
</evidence>
<dbReference type="InterPro" id="IPR050655">
    <property type="entry name" value="Plant_B3_domain"/>
</dbReference>
<evidence type="ECO:0000256" key="1">
    <source>
        <dbReference type="ARBA" id="ARBA00004123"/>
    </source>
</evidence>
<evidence type="ECO:0000256" key="4">
    <source>
        <dbReference type="ARBA" id="ARBA00023163"/>
    </source>
</evidence>
<evidence type="ECO:0000256" key="2">
    <source>
        <dbReference type="ARBA" id="ARBA00023015"/>
    </source>
</evidence>
<dbReference type="PROSITE" id="PS50863">
    <property type="entry name" value="B3"/>
    <property type="match status" value="2"/>
</dbReference>
<proteinExistence type="predicted"/>
<keyword evidence="3" id="KW-0238">DNA-binding</keyword>
<gene>
    <name evidence="8" type="ORF">AAHA92_06067</name>
</gene>
<reference evidence="8 9" key="1">
    <citation type="submission" date="2024-06" db="EMBL/GenBank/DDBJ databases">
        <title>A chromosome level genome sequence of Diviner's sage (Salvia divinorum).</title>
        <authorList>
            <person name="Ford S.A."/>
            <person name="Ro D.-K."/>
            <person name="Ness R.W."/>
            <person name="Phillips M.A."/>
        </authorList>
    </citation>
    <scope>NUCLEOTIDE SEQUENCE [LARGE SCALE GENOMIC DNA]</scope>
    <source>
        <strain evidence="8">SAF-2024a</strain>
        <tissue evidence="8">Leaf</tissue>
    </source>
</reference>
<sequence length="469" mass="52578">MSLVNGSLAFGRGWEIFFVDHGLKVGEMLTFQYIEGSHFTVQIFGTSGRERTNFDRRSIKRGRDQGTASEDESILTSGDESRNCKMKIAVENAGLGVSKLLPIPEDIVDPICMINKNDWYHEEHRISLYDLSFEIEDRTSDANKCEGGLITMFDPLAETEQHNAYLDNASGPKLSISCNPDLELTNPAEDAQVVVIKREIADEIRKKVDDTQIAPHSHQEGRHSGDALMNMLYENPSDNSEMKKAILDNVCSFQDVIPVAVDKLESISVYPFIKSSKIVEREVKSIFSISSSTVKDPLGLHAIKKEVKMEDKAKRMHQGSCSGEEPCGLWNQCQMITPPTVKVEPDLLYETGQSDTTNPFSICPFSAQIEIQPYLEVPVKIVLARTRRLRTQVIRSQITKAPMIIYLRGSVGGLWPVVYREYVGGGALTGNWTEFCKQNSIKPGDKCRFQVEENITYVVFRVNVTHGSD</sequence>
<dbReference type="GO" id="GO:0005634">
    <property type="term" value="C:nucleus"/>
    <property type="evidence" value="ECO:0007669"/>
    <property type="project" value="UniProtKB-SubCell"/>
</dbReference>
<feature type="domain" description="TF-B3" evidence="7">
    <location>
        <begin position="1"/>
        <end position="47"/>
    </location>
</feature>
<keyword evidence="4" id="KW-0804">Transcription</keyword>
<comment type="subcellular location">
    <subcellularLocation>
        <location evidence="1">Nucleus</location>
    </subcellularLocation>
</comment>
<accession>A0ABD1I8H4</accession>
<evidence type="ECO:0000313" key="8">
    <source>
        <dbReference type="EMBL" id="KAL1563621.1"/>
    </source>
</evidence>
<protein>
    <recommendedName>
        <fullName evidence="7">TF-B3 domain-containing protein</fullName>
    </recommendedName>
</protein>
<comment type="caution">
    <text evidence="8">The sequence shown here is derived from an EMBL/GenBank/DDBJ whole genome shotgun (WGS) entry which is preliminary data.</text>
</comment>
<dbReference type="PANTHER" id="PTHR31920:SF112">
    <property type="entry name" value="TF-B3 DOMAIN-CONTAINING PROTEIN"/>
    <property type="match status" value="1"/>
</dbReference>
<dbReference type="InterPro" id="IPR003340">
    <property type="entry name" value="B3_DNA-bd"/>
</dbReference>
<dbReference type="EMBL" id="JBEAFC010000003">
    <property type="protein sequence ID" value="KAL1563621.1"/>
    <property type="molecule type" value="Genomic_DNA"/>
</dbReference>
<feature type="compositionally biased region" description="Basic and acidic residues" evidence="6">
    <location>
        <begin position="54"/>
        <end position="64"/>
    </location>
</feature>
<dbReference type="InterPro" id="IPR015300">
    <property type="entry name" value="DNA-bd_pseudobarrel_sf"/>
</dbReference>
<dbReference type="Pfam" id="PF02362">
    <property type="entry name" value="B3"/>
    <property type="match status" value="1"/>
</dbReference>
<name>A0ABD1I8H4_SALDI</name>
<dbReference type="AlphaFoldDB" id="A0ABD1I8H4"/>
<dbReference type="Gene3D" id="2.40.330.10">
    <property type="entry name" value="DNA-binding pseudobarrel domain"/>
    <property type="match status" value="2"/>
</dbReference>
<keyword evidence="2" id="KW-0805">Transcription regulation</keyword>
<dbReference type="GO" id="GO:0003677">
    <property type="term" value="F:DNA binding"/>
    <property type="evidence" value="ECO:0007669"/>
    <property type="project" value="UniProtKB-KW"/>
</dbReference>